<evidence type="ECO:0000256" key="1">
    <source>
        <dbReference type="SAM" id="MobiDB-lite"/>
    </source>
</evidence>
<dbReference type="KEGG" id="gog:C1280_18505"/>
<sequence length="193" mass="20396">MKRVGAVERQTLLALVLAIPIALLVVVTFSPFRTTPADEVEPEPVAPKPKSKQVTPKGKGGPNAKADPASAAVPPPREVGEVAKREQQLEQAQVGCKRISDAVTAYAMSPANPGASDEDRWPIEPGHLITPPFGGTSFLPNGQKDLVDPWGKSYQFRIAGKKDGADILLVFTTAPDGTPVSQFGIGAKAQPQE</sequence>
<dbReference type="AlphaFoldDB" id="A0A2Z3GYD8"/>
<evidence type="ECO:0000313" key="4">
    <source>
        <dbReference type="Proteomes" id="UP000245802"/>
    </source>
</evidence>
<dbReference type="Proteomes" id="UP000245802">
    <property type="component" value="Chromosome"/>
</dbReference>
<dbReference type="EMBL" id="CP025958">
    <property type="protein sequence ID" value="AWM38783.1"/>
    <property type="molecule type" value="Genomic_DNA"/>
</dbReference>
<proteinExistence type="predicted"/>
<feature type="compositionally biased region" description="Basic and acidic residues" evidence="1">
    <location>
        <begin position="78"/>
        <end position="87"/>
    </location>
</feature>
<evidence type="ECO:0000256" key="2">
    <source>
        <dbReference type="SAM" id="Phobius"/>
    </source>
</evidence>
<gene>
    <name evidence="3" type="ORF">C1280_18505</name>
</gene>
<reference evidence="3 4" key="1">
    <citation type="submission" date="2018-01" db="EMBL/GenBank/DDBJ databases">
        <title>G. obscuriglobus.</title>
        <authorList>
            <person name="Franke J."/>
            <person name="Blomberg W."/>
            <person name="Selmecki A."/>
        </authorList>
    </citation>
    <scope>NUCLEOTIDE SEQUENCE [LARGE SCALE GENOMIC DNA]</scope>
    <source>
        <strain evidence="3 4">DSM 5831</strain>
    </source>
</reference>
<dbReference type="RefSeq" id="WP_010036323.1">
    <property type="nucleotide sequence ID" value="NZ_CP025958.1"/>
</dbReference>
<dbReference type="SUPFAM" id="SSF54523">
    <property type="entry name" value="Pili subunits"/>
    <property type="match status" value="1"/>
</dbReference>
<name>A0A2Z3GYD8_9BACT</name>
<feature type="transmembrane region" description="Helical" evidence="2">
    <location>
        <begin position="12"/>
        <end position="32"/>
    </location>
</feature>
<feature type="region of interest" description="Disordered" evidence="1">
    <location>
        <begin position="35"/>
        <end position="87"/>
    </location>
</feature>
<keyword evidence="2" id="KW-0812">Transmembrane</keyword>
<organism evidence="3 4">
    <name type="scientific">Gemmata obscuriglobus</name>
    <dbReference type="NCBI Taxonomy" id="114"/>
    <lineage>
        <taxon>Bacteria</taxon>
        <taxon>Pseudomonadati</taxon>
        <taxon>Planctomycetota</taxon>
        <taxon>Planctomycetia</taxon>
        <taxon>Gemmatales</taxon>
        <taxon>Gemmataceae</taxon>
        <taxon>Gemmata</taxon>
    </lineage>
</organism>
<keyword evidence="4" id="KW-1185">Reference proteome</keyword>
<dbReference type="InterPro" id="IPR045584">
    <property type="entry name" value="Pilin-like"/>
</dbReference>
<keyword evidence="2" id="KW-1133">Transmembrane helix</keyword>
<evidence type="ECO:0008006" key="5">
    <source>
        <dbReference type="Google" id="ProtNLM"/>
    </source>
</evidence>
<keyword evidence="2" id="KW-0472">Membrane</keyword>
<evidence type="ECO:0000313" key="3">
    <source>
        <dbReference type="EMBL" id="AWM38783.1"/>
    </source>
</evidence>
<protein>
    <recommendedName>
        <fullName evidence="5">Type II secretion system protein GspG C-terminal domain-containing protein</fullName>
    </recommendedName>
</protein>
<dbReference type="OrthoDB" id="291394at2"/>
<accession>A0A2Z3GYD8</accession>